<feature type="non-terminal residue" evidence="2">
    <location>
        <position position="1372"/>
    </location>
</feature>
<name>A0A4Y9YUU0_9AGAM</name>
<evidence type="ECO:0000313" key="2">
    <source>
        <dbReference type="EMBL" id="TFY65982.1"/>
    </source>
</evidence>
<keyword evidence="3" id="KW-1185">Reference proteome</keyword>
<evidence type="ECO:0000256" key="1">
    <source>
        <dbReference type="SAM" id="MobiDB-lite"/>
    </source>
</evidence>
<reference evidence="2 3" key="1">
    <citation type="submission" date="2019-02" db="EMBL/GenBank/DDBJ databases">
        <title>Genome sequencing of the rare red list fungi Dentipellis fragilis.</title>
        <authorList>
            <person name="Buettner E."/>
            <person name="Kellner H."/>
        </authorList>
    </citation>
    <scope>NUCLEOTIDE SEQUENCE [LARGE SCALE GENOMIC DNA]</scope>
    <source>
        <strain evidence="2 3">DSM 105465</strain>
    </source>
</reference>
<dbReference type="EMBL" id="SEOQ01000289">
    <property type="protein sequence ID" value="TFY65982.1"/>
    <property type="molecule type" value="Genomic_DNA"/>
</dbReference>
<feature type="region of interest" description="Disordered" evidence="1">
    <location>
        <begin position="24"/>
        <end position="43"/>
    </location>
</feature>
<feature type="region of interest" description="Disordered" evidence="1">
    <location>
        <begin position="141"/>
        <end position="192"/>
    </location>
</feature>
<proteinExistence type="predicted"/>
<evidence type="ECO:0000313" key="3">
    <source>
        <dbReference type="Proteomes" id="UP000298327"/>
    </source>
</evidence>
<dbReference type="OrthoDB" id="3048541at2759"/>
<dbReference type="Proteomes" id="UP000298327">
    <property type="component" value="Unassembled WGS sequence"/>
</dbReference>
<sequence>MNDIHFYSPTSHNTLNYHAELEASDTSDSDTIDSEYPHSQTSSVLTQSEFLEEAESDEHSLDNPWKFIHVSFIPQEVRNVVEQAGIPAPQIVITDTDEDLASGMCLQREIICDLCGEPINVTAWSNYAFRQHRDSKRCKKTRLRTEKMKEDVHASVQLRSLSRSPTPQPMSPLPSSQPTHTPGSSDRRVVSEGSIASHSSAASLMVMAPYTRSHSAPPLLPDPQIYLPREDYQSVILHGQENIHLPSLCEGTKLEWTAGSIYRTFPWQILEDQTLGFYVCGFQNRGQDIWIKSDACYVLADPDNESCTRCRQLPNLRIIENLRTRADGVVPHTPNIWLHFEQLQAKLLEDRQELVQQRTMVSNQVQKLRRLDTYLSDYKRLVMAIATSDVKWIRQLIQIALKQRVSIRAILARIESAVGNVYEARGYDGVDLDLARLVRHLGGPQLLYAMSKALGLPSSTTARRRSKTSIVRPCPAAPKPAEIAANIQSCFAGAIESAAREVGLDCGKPGQVLMIDGIAICQEATVAAIGPFSSENYHPIPVMVSATCKSENSTEFAGLLRMLIAQWKLHGEAACGPLWVISTDGDATFRGASYEVLMDRSFNMRGAIYWQLCHLEGLNLQCGLDDIIMGPDPKHLLKHECHSTAHPEDPQLIYCLQYSGAATLLRSKDGMMVNGVAIHRGHLARFLFLLPGQTKESVDTLIDPADHQNVPRAVKLLQSLAALRSLQLSDSTLSPTEQLLLHSLCVIAELWDSLLQPLINPDLSLSQQLRSLSKFAHMSFYLYRQHGSSFMSNQLYGDTQALVKAAFVCVARQKALDPSKKFHLYQLGSDRLEEVFGEVRTQTHDRNCDITQLSDRLSTSVDCVDIFNHHPEWNRGHRRISYSGREGVDHVNPTYFRGDLVVQNVFLDGSWRSGMHDATDALQGTGPGPKFMPLDPGFDFLRPFGGNSYPGVATDIDRSAIAADINEMESGVIDQSGTHSEGILDDTPSTEPSDDGAIPELDVELEDFLHESNEEGLVSTSQDKAKDWIECTLTNGTTKAIHKASILSALFQSGFGQLSIEQLLRVHCYTKDFRKPNLNNNEICGEKAILTSDIAICPVRTSDMFAIAFISIVAFERKGIRLYQIDEDELNSPETDVFVSGQVISMCDLYDTVQATRKWVWTGDYVRFQVAKSASGVPGINAPSEGSRKSHIVRVPGHLVQVLNVDILPTSFLPAKNRAVFDSKGVTSSWFVKHDWLTETMNVMFDAKGGEEYLSGPSKLAKYGESTAFPYKDGNGLDCLVLQNATRSLAEKNVESFGKVTCYQCGILVEPDQLRGHVGKHVLHALVGVKEAGLREGSEVDPHNACGFCGRPMSAACEVGLKKTVAKSYTVD</sequence>
<organism evidence="2 3">
    <name type="scientific">Dentipellis fragilis</name>
    <dbReference type="NCBI Taxonomy" id="205917"/>
    <lineage>
        <taxon>Eukaryota</taxon>
        <taxon>Fungi</taxon>
        <taxon>Dikarya</taxon>
        <taxon>Basidiomycota</taxon>
        <taxon>Agaricomycotina</taxon>
        <taxon>Agaricomycetes</taxon>
        <taxon>Russulales</taxon>
        <taxon>Hericiaceae</taxon>
        <taxon>Dentipellis</taxon>
    </lineage>
</organism>
<accession>A0A4Y9YUU0</accession>
<gene>
    <name evidence="2" type="ORF">EVG20_g5104</name>
</gene>
<feature type="compositionally biased region" description="Basic and acidic residues" evidence="1">
    <location>
        <begin position="143"/>
        <end position="153"/>
    </location>
</feature>
<feature type="compositionally biased region" description="Acidic residues" evidence="1">
    <location>
        <begin position="24"/>
        <end position="33"/>
    </location>
</feature>
<comment type="caution">
    <text evidence="2">The sequence shown here is derived from an EMBL/GenBank/DDBJ whole genome shotgun (WGS) entry which is preliminary data.</text>
</comment>
<feature type="region of interest" description="Disordered" evidence="1">
    <location>
        <begin position="975"/>
        <end position="995"/>
    </location>
</feature>
<protein>
    <submittedName>
        <fullName evidence="2">Uncharacterized protein</fullName>
    </submittedName>
</protein>